<feature type="region of interest" description="Disordered" evidence="4">
    <location>
        <begin position="192"/>
        <end position="230"/>
    </location>
</feature>
<evidence type="ECO:0000313" key="7">
    <source>
        <dbReference type="Proteomes" id="UP000078383"/>
    </source>
</evidence>
<dbReference type="OrthoDB" id="9794638at2"/>
<dbReference type="InterPro" id="IPR002563">
    <property type="entry name" value="Flavin_Rdtase-like_dom"/>
</dbReference>
<evidence type="ECO:0000313" key="6">
    <source>
        <dbReference type="EMBL" id="CUQ82645.1"/>
    </source>
</evidence>
<dbReference type="Gene3D" id="2.30.110.10">
    <property type="entry name" value="Electron Transport, Fmn-binding Protein, Chain A"/>
    <property type="match status" value="1"/>
</dbReference>
<dbReference type="Proteomes" id="UP000078383">
    <property type="component" value="Unassembled WGS sequence"/>
</dbReference>
<dbReference type="InterPro" id="IPR012349">
    <property type="entry name" value="Split_barrel_FMN-bd"/>
</dbReference>
<evidence type="ECO:0000256" key="3">
    <source>
        <dbReference type="ARBA" id="ARBA00038054"/>
    </source>
</evidence>
<dbReference type="AlphaFoldDB" id="A0A174XJA7"/>
<reference evidence="6 7" key="1">
    <citation type="submission" date="2015-09" db="EMBL/GenBank/DDBJ databases">
        <authorList>
            <consortium name="Pathogen Informatics"/>
        </authorList>
    </citation>
    <scope>NUCLEOTIDE SEQUENCE [LARGE SCALE GENOMIC DNA]</scope>
    <source>
        <strain evidence="6 7">2789STDY5834889</strain>
    </source>
</reference>
<gene>
    <name evidence="6" type="primary">flr_1</name>
    <name evidence="6" type="ORF">ERS852502_00561</name>
</gene>
<evidence type="ECO:0000256" key="4">
    <source>
        <dbReference type="SAM" id="MobiDB-lite"/>
    </source>
</evidence>
<name>A0A174XJA7_9FIRM</name>
<dbReference type="PANTHER" id="PTHR43567:SF1">
    <property type="entry name" value="FLAVOREDOXIN"/>
    <property type="match status" value="1"/>
</dbReference>
<dbReference type="GO" id="GO:0010181">
    <property type="term" value="F:FMN binding"/>
    <property type="evidence" value="ECO:0007669"/>
    <property type="project" value="InterPro"/>
</dbReference>
<protein>
    <submittedName>
        <fullName evidence="6">Flavoredoxin</fullName>
    </submittedName>
</protein>
<dbReference type="GeneID" id="303259072"/>
<dbReference type="SUPFAM" id="SSF50475">
    <property type="entry name" value="FMN-binding split barrel"/>
    <property type="match status" value="1"/>
</dbReference>
<dbReference type="InterPro" id="IPR052174">
    <property type="entry name" value="Flavoredoxin"/>
</dbReference>
<evidence type="ECO:0000256" key="1">
    <source>
        <dbReference type="ARBA" id="ARBA00001917"/>
    </source>
</evidence>
<feature type="domain" description="Flavin reductase like" evidence="5">
    <location>
        <begin position="11"/>
        <end position="158"/>
    </location>
</feature>
<proteinExistence type="inferred from homology"/>
<dbReference type="Pfam" id="PF01613">
    <property type="entry name" value="Flavin_Reduct"/>
    <property type="match status" value="1"/>
</dbReference>
<dbReference type="PANTHER" id="PTHR43567">
    <property type="entry name" value="FLAVOREDOXIN-RELATED-RELATED"/>
    <property type="match status" value="1"/>
</dbReference>
<dbReference type="RefSeq" id="WP_054753988.1">
    <property type="nucleotide sequence ID" value="NZ_CABJEY010000002.1"/>
</dbReference>
<dbReference type="EMBL" id="CZBX01000002">
    <property type="protein sequence ID" value="CUQ82645.1"/>
    <property type="molecule type" value="Genomic_DNA"/>
</dbReference>
<dbReference type="GO" id="GO:0016646">
    <property type="term" value="F:oxidoreductase activity, acting on the CH-NH group of donors, NAD or NADP as acceptor"/>
    <property type="evidence" value="ECO:0007669"/>
    <property type="project" value="UniProtKB-ARBA"/>
</dbReference>
<accession>A0A174XJA7</accession>
<sequence length="230" mass="25877">MAKQVWKAGNMVYPLPAVMVSTADKEGNTNIFTVAWTGTVCTNPAMVYISVRPERYSYHMIEESGEFVINLTTEQLAHATDYCGVRSGRDVDKWKECHLTAKKAEKLTYAPVIEEAPVNIECVVTKIEKLGSHHMFLAEVKAVQVDESYMDEKGKFELNKTGLLAYSHGEYLGLGKKIGTFGYSVRKKKTVDKRTAKKITTKNESRSKKSPEKRTVNKNATFRKKGKAKK</sequence>
<evidence type="ECO:0000256" key="2">
    <source>
        <dbReference type="ARBA" id="ARBA00022630"/>
    </source>
</evidence>
<organism evidence="6 7">
    <name type="scientific">[Ruminococcus] torques</name>
    <dbReference type="NCBI Taxonomy" id="33039"/>
    <lineage>
        <taxon>Bacteria</taxon>
        <taxon>Bacillati</taxon>
        <taxon>Bacillota</taxon>
        <taxon>Clostridia</taxon>
        <taxon>Lachnospirales</taxon>
        <taxon>Lachnospiraceae</taxon>
        <taxon>Mediterraneibacter</taxon>
    </lineage>
</organism>
<feature type="compositionally biased region" description="Basic and acidic residues" evidence="4">
    <location>
        <begin position="201"/>
        <end position="215"/>
    </location>
</feature>
<evidence type="ECO:0000259" key="5">
    <source>
        <dbReference type="SMART" id="SM00903"/>
    </source>
</evidence>
<comment type="cofactor">
    <cofactor evidence="1">
        <name>FMN</name>
        <dbReference type="ChEBI" id="CHEBI:58210"/>
    </cofactor>
</comment>
<keyword evidence="2" id="KW-0285">Flavoprotein</keyword>
<comment type="similarity">
    <text evidence="3">Belongs to the flavoredoxin family.</text>
</comment>
<dbReference type="SMART" id="SM00903">
    <property type="entry name" value="Flavin_Reduct"/>
    <property type="match status" value="1"/>
</dbReference>
<feature type="compositionally biased region" description="Basic residues" evidence="4">
    <location>
        <begin position="221"/>
        <end position="230"/>
    </location>
</feature>